<keyword evidence="7 8" id="KW-0456">Lyase</keyword>
<dbReference type="GO" id="GO:0045490">
    <property type="term" value="P:pectin catabolic process"/>
    <property type="evidence" value="ECO:0007669"/>
    <property type="project" value="UniProtKB-UniPathway"/>
</dbReference>
<dbReference type="KEGG" id="sind:105157724"/>
<keyword evidence="6 8" id="KW-0106">Calcium</keyword>
<dbReference type="OrthoDB" id="1637350at2759"/>
<evidence type="ECO:0000256" key="2">
    <source>
        <dbReference type="ARBA" id="ARBA00005220"/>
    </source>
</evidence>
<keyword evidence="4 8" id="KW-0479">Metal-binding</keyword>
<comment type="cofactor">
    <cofactor evidence="8">
        <name>Ca(2+)</name>
        <dbReference type="ChEBI" id="CHEBI:29108"/>
    </cofactor>
    <text evidence="8">Binds 1 Ca(2+) ion. Required for its activity.</text>
</comment>
<evidence type="ECO:0000256" key="5">
    <source>
        <dbReference type="ARBA" id="ARBA00022729"/>
    </source>
</evidence>
<dbReference type="PANTHER" id="PTHR31683:SF74">
    <property type="entry name" value="PECTATE LYASE"/>
    <property type="match status" value="1"/>
</dbReference>
<dbReference type="AlphaFoldDB" id="A0A6I9SRH5"/>
<comment type="pathway">
    <text evidence="2 8">Glycan metabolism; pectin degradation; 2-dehydro-3-deoxy-D-gluconate from pectin: step 2/5.</text>
</comment>
<protein>
    <recommendedName>
        <fullName evidence="3 8">Pectate lyase</fullName>
        <ecNumber evidence="3 8">4.2.2.2</ecNumber>
    </recommendedName>
</protein>
<dbReference type="Gramene" id="SIN_1010373.t">
    <property type="protein sequence ID" value="SIN_1010373.t"/>
    <property type="gene ID" value="SIN_1010373"/>
</dbReference>
<dbReference type="InParanoid" id="A0A6I9SRH5"/>
<sequence>MASWGTKNITWCIVCAISIVISMSSGLVRARRTIDDMNVIDKCWRINPNWRGHLQQLAMCSVGYTGKMTNNTGPDVTHYRVTDHSDDPLNPKPGTLRYGVTSIKGKVWITFERDMNIRLAKALLVSSFTTIDARGVDVHIAYGSCLVLNRVTNVIIHGLHIHDCMAHGPGPVMGPDRKIVQVGKVDGDAIRMLTSSKIWIDHNTLYDCKDGLIDVTRGSSGITISNNWFRFQDKVMLLGHNDGYRRDKNMKVTVAFNHFGPRCQQRMPRIRFGYAHVVNNLYLGWGSYALGGSMNPSIKSEANLFIAPEGQNKEITWDPNLNCNFKSKHDVFENGASFGESVAKGVAMSPNYTPEQMFEVADGRTVRALTRSAGALKCPVTSRC</sequence>
<dbReference type="SUPFAM" id="SSF51126">
    <property type="entry name" value="Pectin lyase-like"/>
    <property type="match status" value="1"/>
</dbReference>
<evidence type="ECO:0000259" key="9">
    <source>
        <dbReference type="SMART" id="SM00656"/>
    </source>
</evidence>
<dbReference type="PRINTS" id="PR00807">
    <property type="entry name" value="AMBALLERGEN"/>
</dbReference>
<dbReference type="GO" id="GO:0046872">
    <property type="term" value="F:metal ion binding"/>
    <property type="evidence" value="ECO:0007669"/>
    <property type="project" value="UniProtKB-KW"/>
</dbReference>
<dbReference type="UniPathway" id="UPA00545">
    <property type="reaction ID" value="UER00824"/>
</dbReference>
<accession>A0A6I9SRH5</accession>
<dbReference type="Gene3D" id="2.160.20.10">
    <property type="entry name" value="Single-stranded right-handed beta-helix, Pectin lyase-like"/>
    <property type="match status" value="1"/>
</dbReference>
<name>A0A6I9SRH5_SESIN</name>
<evidence type="ECO:0000256" key="3">
    <source>
        <dbReference type="ARBA" id="ARBA00012272"/>
    </source>
</evidence>
<organism evidence="10 11">
    <name type="scientific">Sesamum indicum</name>
    <name type="common">Oriental sesame</name>
    <name type="synonym">Sesamum orientale</name>
    <dbReference type="NCBI Taxonomy" id="4182"/>
    <lineage>
        <taxon>Eukaryota</taxon>
        <taxon>Viridiplantae</taxon>
        <taxon>Streptophyta</taxon>
        <taxon>Embryophyta</taxon>
        <taxon>Tracheophyta</taxon>
        <taxon>Spermatophyta</taxon>
        <taxon>Magnoliopsida</taxon>
        <taxon>eudicotyledons</taxon>
        <taxon>Gunneridae</taxon>
        <taxon>Pentapetalae</taxon>
        <taxon>asterids</taxon>
        <taxon>lamiids</taxon>
        <taxon>Lamiales</taxon>
        <taxon>Pedaliaceae</taxon>
        <taxon>Sesamum</taxon>
    </lineage>
</organism>
<dbReference type="GO" id="GO:0030570">
    <property type="term" value="F:pectate lyase activity"/>
    <property type="evidence" value="ECO:0007669"/>
    <property type="project" value="UniProtKB-EC"/>
</dbReference>
<dbReference type="InterPro" id="IPR002022">
    <property type="entry name" value="Pec_lyase"/>
</dbReference>
<dbReference type="InterPro" id="IPR012334">
    <property type="entry name" value="Pectin_lyas_fold"/>
</dbReference>
<gene>
    <name evidence="11" type="primary">LOC105157724</name>
</gene>
<dbReference type="InterPro" id="IPR018082">
    <property type="entry name" value="AmbAllergen"/>
</dbReference>
<evidence type="ECO:0000256" key="7">
    <source>
        <dbReference type="ARBA" id="ARBA00023239"/>
    </source>
</evidence>
<keyword evidence="10" id="KW-1185">Reference proteome</keyword>
<comment type="similarity">
    <text evidence="8">Belongs to the polysaccharide lyase 1 family.</text>
</comment>
<evidence type="ECO:0000256" key="4">
    <source>
        <dbReference type="ARBA" id="ARBA00022723"/>
    </source>
</evidence>
<dbReference type="PANTHER" id="PTHR31683">
    <property type="entry name" value="PECTATE LYASE 18-RELATED"/>
    <property type="match status" value="1"/>
</dbReference>
<feature type="signal peptide" evidence="8">
    <location>
        <begin position="1"/>
        <end position="30"/>
    </location>
</feature>
<dbReference type="InterPro" id="IPR045032">
    <property type="entry name" value="PEL"/>
</dbReference>
<evidence type="ECO:0000256" key="1">
    <source>
        <dbReference type="ARBA" id="ARBA00000695"/>
    </source>
</evidence>
<dbReference type="GeneID" id="105157724"/>
<keyword evidence="5 8" id="KW-0732">Signal</keyword>
<feature type="chain" id="PRO_5027153102" description="Pectate lyase" evidence="8">
    <location>
        <begin position="31"/>
        <end position="384"/>
    </location>
</feature>
<evidence type="ECO:0000313" key="10">
    <source>
        <dbReference type="Proteomes" id="UP000504604"/>
    </source>
</evidence>
<evidence type="ECO:0000256" key="6">
    <source>
        <dbReference type="ARBA" id="ARBA00022837"/>
    </source>
</evidence>
<dbReference type="InterPro" id="IPR011050">
    <property type="entry name" value="Pectin_lyase_fold/virulence"/>
</dbReference>
<proteinExistence type="inferred from homology"/>
<dbReference type="RefSeq" id="XP_011072478.1">
    <property type="nucleotide sequence ID" value="XM_011074176.2"/>
</dbReference>
<dbReference type="FunCoup" id="A0A6I9SRH5">
    <property type="interactions" value="73"/>
</dbReference>
<dbReference type="Pfam" id="PF00544">
    <property type="entry name" value="Pectate_lyase_4"/>
    <property type="match status" value="1"/>
</dbReference>
<comment type="catalytic activity">
    <reaction evidence="1 8">
        <text>Eliminative cleavage of (1-&gt;4)-alpha-D-galacturonan to give oligosaccharides with 4-deoxy-alpha-D-galact-4-enuronosyl groups at their non-reducing ends.</text>
        <dbReference type="EC" id="4.2.2.2"/>
    </reaction>
</comment>
<dbReference type="Proteomes" id="UP000504604">
    <property type="component" value="Linkage group LG3"/>
</dbReference>
<feature type="domain" description="Pectate lyase" evidence="9">
    <location>
        <begin position="114"/>
        <end position="311"/>
    </location>
</feature>
<reference evidence="11" key="1">
    <citation type="submission" date="2025-08" db="UniProtKB">
        <authorList>
            <consortium name="RefSeq"/>
        </authorList>
    </citation>
    <scope>IDENTIFICATION</scope>
</reference>
<evidence type="ECO:0000313" key="11">
    <source>
        <dbReference type="RefSeq" id="XP_011072478.1"/>
    </source>
</evidence>
<evidence type="ECO:0000256" key="8">
    <source>
        <dbReference type="RuleBase" id="RU361123"/>
    </source>
</evidence>
<dbReference type="EC" id="4.2.2.2" evidence="3 8"/>
<dbReference type="SMART" id="SM00656">
    <property type="entry name" value="Amb_all"/>
    <property type="match status" value="1"/>
</dbReference>